<proteinExistence type="predicted"/>
<evidence type="ECO:0000256" key="1">
    <source>
        <dbReference type="SAM" id="Phobius"/>
    </source>
</evidence>
<organism evidence="2">
    <name type="scientific">hydrothermal vent metagenome</name>
    <dbReference type="NCBI Taxonomy" id="652676"/>
    <lineage>
        <taxon>unclassified sequences</taxon>
        <taxon>metagenomes</taxon>
        <taxon>ecological metagenomes</taxon>
    </lineage>
</organism>
<gene>
    <name evidence="2" type="ORF">MNBD_GAMMA07-2759</name>
</gene>
<protein>
    <submittedName>
        <fullName evidence="2">Uncharacterized protein</fullName>
    </submittedName>
</protein>
<keyword evidence="1" id="KW-1133">Transmembrane helix</keyword>
<dbReference type="Pfam" id="PF18926">
    <property type="entry name" value="DUF5676"/>
    <property type="match status" value="1"/>
</dbReference>
<feature type="transmembrane region" description="Helical" evidence="1">
    <location>
        <begin position="56"/>
        <end position="81"/>
    </location>
</feature>
<reference evidence="2" key="1">
    <citation type="submission" date="2018-06" db="EMBL/GenBank/DDBJ databases">
        <authorList>
            <person name="Zhirakovskaya E."/>
        </authorList>
    </citation>
    <scope>NUCLEOTIDE SEQUENCE</scope>
</reference>
<feature type="transmembrane region" description="Helical" evidence="1">
    <location>
        <begin position="7"/>
        <end position="36"/>
    </location>
</feature>
<dbReference type="EMBL" id="UOFF01000086">
    <property type="protein sequence ID" value="VAW55251.1"/>
    <property type="molecule type" value="Genomic_DNA"/>
</dbReference>
<sequence>MKNKISLLAIGHATSAVIAITFTLCVIFDLLFPTLAMYKSWQVFLPGFEWISFKSYILGLIETYAYGWYFALIWVPVYNYFIVDNKKASHNDSKHNLPAH</sequence>
<name>A0A3B0WIU5_9ZZZZ</name>
<accession>A0A3B0WIU5</accession>
<evidence type="ECO:0000313" key="2">
    <source>
        <dbReference type="EMBL" id="VAW55251.1"/>
    </source>
</evidence>
<keyword evidence="1" id="KW-0812">Transmembrane</keyword>
<dbReference type="AlphaFoldDB" id="A0A3B0WIU5"/>
<dbReference type="InterPro" id="IPR044020">
    <property type="entry name" value="DUF5676"/>
</dbReference>
<keyword evidence="1" id="KW-0472">Membrane</keyword>